<evidence type="ECO:0000256" key="2">
    <source>
        <dbReference type="ARBA" id="ARBA00022448"/>
    </source>
</evidence>
<evidence type="ECO:0000313" key="8">
    <source>
        <dbReference type="Proteomes" id="UP000712673"/>
    </source>
</evidence>
<feature type="domain" description="ABC transporter" evidence="6">
    <location>
        <begin position="2"/>
        <end position="234"/>
    </location>
</feature>
<dbReference type="GO" id="GO:0015658">
    <property type="term" value="F:branched-chain amino acid transmembrane transporter activity"/>
    <property type="evidence" value="ECO:0007669"/>
    <property type="project" value="TreeGrafter"/>
</dbReference>
<protein>
    <submittedName>
        <fullName evidence="7">ABC transporter ATP-binding protein</fullName>
    </submittedName>
</protein>
<sequence length="234" mass="25369">MLEVRDLRVHYGIVEAVKGVSFHLDAGEMISLIGANGAGKSTILRALTGLVQPSGGSMTFEQTSLVGLAPHQIIRMGIGHVPEGRRLFPKMTVLENLRMGAYLQHSKTDVATTLARIYTHFPILKERGRQRAGSLSGGEQQMLATARALMNRPRLLMLDEPSIGLSPMMTAEIGKIVQQINALGVSVILVEQNAMLALTIAQRSYVLETGRIVMQGAAQELLQDEGVKKAYLGL</sequence>
<dbReference type="PANTHER" id="PTHR43820:SF4">
    <property type="entry name" value="HIGH-AFFINITY BRANCHED-CHAIN AMINO ACID TRANSPORT ATP-BINDING PROTEIN LIVF"/>
    <property type="match status" value="1"/>
</dbReference>
<dbReference type="InterPro" id="IPR003439">
    <property type="entry name" value="ABC_transporter-like_ATP-bd"/>
</dbReference>
<dbReference type="InterPro" id="IPR003593">
    <property type="entry name" value="AAA+_ATPase"/>
</dbReference>
<dbReference type="InterPro" id="IPR052156">
    <property type="entry name" value="BCAA_Transport_ATP-bd_LivF"/>
</dbReference>
<evidence type="ECO:0000256" key="5">
    <source>
        <dbReference type="ARBA" id="ARBA00022970"/>
    </source>
</evidence>
<keyword evidence="4 7" id="KW-0067">ATP-binding</keyword>
<dbReference type="GO" id="GO:0016887">
    <property type="term" value="F:ATP hydrolysis activity"/>
    <property type="evidence" value="ECO:0007669"/>
    <property type="project" value="InterPro"/>
</dbReference>
<evidence type="ECO:0000256" key="1">
    <source>
        <dbReference type="ARBA" id="ARBA00005417"/>
    </source>
</evidence>
<dbReference type="Proteomes" id="UP000712673">
    <property type="component" value="Unassembled WGS sequence"/>
</dbReference>
<gene>
    <name evidence="7" type="ORF">FJZ47_08200</name>
</gene>
<dbReference type="SMART" id="SM00382">
    <property type="entry name" value="AAA"/>
    <property type="match status" value="1"/>
</dbReference>
<keyword evidence="2" id="KW-0813">Transport</keyword>
<organism evidence="7 8">
    <name type="scientific">Tectimicrobiota bacterium</name>
    <dbReference type="NCBI Taxonomy" id="2528274"/>
    <lineage>
        <taxon>Bacteria</taxon>
        <taxon>Pseudomonadati</taxon>
        <taxon>Nitrospinota/Tectimicrobiota group</taxon>
        <taxon>Candidatus Tectimicrobiota</taxon>
    </lineage>
</organism>
<evidence type="ECO:0000313" key="7">
    <source>
        <dbReference type="EMBL" id="MBM3223764.1"/>
    </source>
</evidence>
<dbReference type="Pfam" id="PF00005">
    <property type="entry name" value="ABC_tran"/>
    <property type="match status" value="1"/>
</dbReference>
<evidence type="ECO:0000259" key="6">
    <source>
        <dbReference type="PROSITE" id="PS50893"/>
    </source>
</evidence>
<dbReference type="PANTHER" id="PTHR43820">
    <property type="entry name" value="HIGH-AFFINITY BRANCHED-CHAIN AMINO ACID TRANSPORT ATP-BINDING PROTEIN LIVF"/>
    <property type="match status" value="1"/>
</dbReference>
<dbReference type="GO" id="GO:0005524">
    <property type="term" value="F:ATP binding"/>
    <property type="evidence" value="ECO:0007669"/>
    <property type="project" value="UniProtKB-KW"/>
</dbReference>
<keyword evidence="5" id="KW-0029">Amino-acid transport</keyword>
<name>A0A937W1K1_UNCTE</name>
<dbReference type="SUPFAM" id="SSF52540">
    <property type="entry name" value="P-loop containing nucleoside triphosphate hydrolases"/>
    <property type="match status" value="1"/>
</dbReference>
<dbReference type="PROSITE" id="PS50893">
    <property type="entry name" value="ABC_TRANSPORTER_2"/>
    <property type="match status" value="1"/>
</dbReference>
<dbReference type="EMBL" id="VGLS01000195">
    <property type="protein sequence ID" value="MBM3223764.1"/>
    <property type="molecule type" value="Genomic_DNA"/>
</dbReference>
<comment type="caution">
    <text evidence="7">The sequence shown here is derived from an EMBL/GenBank/DDBJ whole genome shotgun (WGS) entry which is preliminary data.</text>
</comment>
<proteinExistence type="inferred from homology"/>
<comment type="similarity">
    <text evidence="1">Belongs to the ABC transporter superfamily.</text>
</comment>
<evidence type="ECO:0000256" key="3">
    <source>
        <dbReference type="ARBA" id="ARBA00022741"/>
    </source>
</evidence>
<evidence type="ECO:0000256" key="4">
    <source>
        <dbReference type="ARBA" id="ARBA00022840"/>
    </source>
</evidence>
<keyword evidence="3" id="KW-0547">Nucleotide-binding</keyword>
<accession>A0A937W1K1</accession>
<reference evidence="7" key="1">
    <citation type="submission" date="2019-03" db="EMBL/GenBank/DDBJ databases">
        <title>Lake Tanganyika Metagenome-Assembled Genomes (MAGs).</title>
        <authorList>
            <person name="Tran P."/>
        </authorList>
    </citation>
    <scope>NUCLEOTIDE SEQUENCE</scope>
    <source>
        <strain evidence="7">K_DeepCast_65m_m2_066</strain>
    </source>
</reference>
<dbReference type="InterPro" id="IPR027417">
    <property type="entry name" value="P-loop_NTPase"/>
</dbReference>
<dbReference type="AlphaFoldDB" id="A0A937W1K1"/>
<dbReference type="CDD" id="cd03224">
    <property type="entry name" value="ABC_TM1139_LivF_branched"/>
    <property type="match status" value="1"/>
</dbReference>
<dbReference type="Gene3D" id="3.40.50.300">
    <property type="entry name" value="P-loop containing nucleotide triphosphate hydrolases"/>
    <property type="match status" value="1"/>
</dbReference>
<dbReference type="GO" id="GO:0015807">
    <property type="term" value="P:L-amino acid transport"/>
    <property type="evidence" value="ECO:0007669"/>
    <property type="project" value="TreeGrafter"/>
</dbReference>